<reference evidence="2" key="1">
    <citation type="journal article" date="2018" name="Gigascience">
        <title>Genome assembly of the Pink Ipe (Handroanthus impetiginosus, Bignoniaceae), a highly valued, ecologically keystone Neotropical timber forest tree.</title>
        <authorList>
            <person name="Silva-Junior O.B."/>
            <person name="Grattapaglia D."/>
            <person name="Novaes E."/>
            <person name="Collevatti R.G."/>
        </authorList>
    </citation>
    <scope>NUCLEOTIDE SEQUENCE [LARGE SCALE GENOMIC DNA]</scope>
    <source>
        <strain evidence="2">cv. UFG-1</strain>
    </source>
</reference>
<protein>
    <submittedName>
        <fullName evidence="1">Uncharacterized protein</fullName>
    </submittedName>
</protein>
<name>A0A2G9HI91_9LAMI</name>
<proteinExistence type="predicted"/>
<organism evidence="1 2">
    <name type="scientific">Handroanthus impetiginosus</name>
    <dbReference type="NCBI Taxonomy" id="429701"/>
    <lineage>
        <taxon>Eukaryota</taxon>
        <taxon>Viridiplantae</taxon>
        <taxon>Streptophyta</taxon>
        <taxon>Embryophyta</taxon>
        <taxon>Tracheophyta</taxon>
        <taxon>Spermatophyta</taxon>
        <taxon>Magnoliopsida</taxon>
        <taxon>eudicotyledons</taxon>
        <taxon>Gunneridae</taxon>
        <taxon>Pentapetalae</taxon>
        <taxon>asterids</taxon>
        <taxon>lamiids</taxon>
        <taxon>Lamiales</taxon>
        <taxon>Bignoniaceae</taxon>
        <taxon>Crescentiina</taxon>
        <taxon>Tabebuia alliance</taxon>
        <taxon>Handroanthus</taxon>
    </lineage>
</organism>
<sequence>MQQLCCTIPYVHCVINKLILHFKISILQPQHIVLTIHRLKRPVPHRSSTSKILLRFFPLPILHPNTIESSNSLHLRRR</sequence>
<dbReference type="Proteomes" id="UP000231279">
    <property type="component" value="Unassembled WGS sequence"/>
</dbReference>
<evidence type="ECO:0000313" key="2">
    <source>
        <dbReference type="Proteomes" id="UP000231279"/>
    </source>
</evidence>
<evidence type="ECO:0000313" key="1">
    <source>
        <dbReference type="EMBL" id="PIN17208.1"/>
    </source>
</evidence>
<keyword evidence="2" id="KW-1185">Reference proteome</keyword>
<dbReference type="EMBL" id="NKXS01001710">
    <property type="protein sequence ID" value="PIN17208.1"/>
    <property type="molecule type" value="Genomic_DNA"/>
</dbReference>
<dbReference type="AlphaFoldDB" id="A0A2G9HI91"/>
<gene>
    <name evidence="1" type="ORF">CDL12_10140</name>
</gene>
<comment type="caution">
    <text evidence="1">The sequence shown here is derived from an EMBL/GenBank/DDBJ whole genome shotgun (WGS) entry which is preliminary data.</text>
</comment>
<accession>A0A2G9HI91</accession>